<dbReference type="InterPro" id="IPR005119">
    <property type="entry name" value="LysR_subst-bd"/>
</dbReference>
<dbReference type="Gene3D" id="1.10.10.10">
    <property type="entry name" value="Winged helix-like DNA-binding domain superfamily/Winged helix DNA-binding domain"/>
    <property type="match status" value="1"/>
</dbReference>
<evidence type="ECO:0000256" key="2">
    <source>
        <dbReference type="ARBA" id="ARBA00023015"/>
    </source>
</evidence>
<keyword evidence="7" id="KW-1185">Reference proteome</keyword>
<sequence length="307" mass="34070">MKRKLPPFPALRAFEAAARLGSFQEAGAELCVTASAISHQVRTLETFLERRLFERGTRQITPTEEGRLYLARVGPLLDELDASTRLIAGEACAGPLRVKATEGFTKRWLIPRLSDFLARYPEIEVRIETGVPPTDFHDGQRDVVIHWGDDPMPGVEVQPFMSSSRTPMCSPRYLARNPDLTDPKALLGKTLIRDQVGDGWEEWFSLIGAGDVCPAGGPEFAHCELGMTAAESDLGVTLGYIAMIGETLERGTLVTPFGIESPTRTIYSVAYPPERAKDARIVAFRDWLFERMLHNTLPESQDLRAAQ</sequence>
<keyword evidence="2" id="KW-0805">Transcription regulation</keyword>
<evidence type="ECO:0000259" key="5">
    <source>
        <dbReference type="PROSITE" id="PS50931"/>
    </source>
</evidence>
<proteinExistence type="inferred from homology"/>
<dbReference type="Gene3D" id="3.40.190.10">
    <property type="entry name" value="Periplasmic binding protein-like II"/>
    <property type="match status" value="2"/>
</dbReference>
<comment type="similarity">
    <text evidence="1">Belongs to the LysR transcriptional regulatory family.</text>
</comment>
<keyword evidence="3" id="KW-0238">DNA-binding</keyword>
<reference evidence="6 7" key="1">
    <citation type="submission" date="2024-09" db="EMBL/GenBank/DDBJ databases">
        <authorList>
            <person name="Sun Q."/>
            <person name="Mori K."/>
        </authorList>
    </citation>
    <scope>NUCLEOTIDE SEQUENCE [LARGE SCALE GENOMIC DNA]</scope>
    <source>
        <strain evidence="6 7">CECT 9424</strain>
    </source>
</reference>
<dbReference type="Pfam" id="PF03466">
    <property type="entry name" value="LysR_substrate"/>
    <property type="match status" value="1"/>
</dbReference>
<organism evidence="6 7">
    <name type="scientific">Roseovarius ramblicola</name>
    <dbReference type="NCBI Taxonomy" id="2022336"/>
    <lineage>
        <taxon>Bacteria</taxon>
        <taxon>Pseudomonadati</taxon>
        <taxon>Pseudomonadota</taxon>
        <taxon>Alphaproteobacteria</taxon>
        <taxon>Rhodobacterales</taxon>
        <taxon>Roseobacteraceae</taxon>
        <taxon>Roseovarius</taxon>
    </lineage>
</organism>
<dbReference type="InterPro" id="IPR000847">
    <property type="entry name" value="LysR_HTH_N"/>
</dbReference>
<evidence type="ECO:0000313" key="6">
    <source>
        <dbReference type="EMBL" id="MFB9149613.1"/>
    </source>
</evidence>
<dbReference type="InterPro" id="IPR036390">
    <property type="entry name" value="WH_DNA-bd_sf"/>
</dbReference>
<protein>
    <submittedName>
        <fullName evidence="6">LysR substrate-binding domain-containing protein</fullName>
    </submittedName>
</protein>
<dbReference type="InterPro" id="IPR036388">
    <property type="entry name" value="WH-like_DNA-bd_sf"/>
</dbReference>
<evidence type="ECO:0000256" key="3">
    <source>
        <dbReference type="ARBA" id="ARBA00023125"/>
    </source>
</evidence>
<keyword evidence="4" id="KW-0804">Transcription</keyword>
<accession>A0ABV5HYZ1</accession>
<dbReference type="SUPFAM" id="SSF46785">
    <property type="entry name" value="Winged helix' DNA-binding domain"/>
    <property type="match status" value="1"/>
</dbReference>
<dbReference type="PANTHER" id="PTHR30537:SF74">
    <property type="entry name" value="HTH-TYPE TRANSCRIPTIONAL REGULATOR TRPI"/>
    <property type="match status" value="1"/>
</dbReference>
<dbReference type="Pfam" id="PF00126">
    <property type="entry name" value="HTH_1"/>
    <property type="match status" value="1"/>
</dbReference>
<feature type="domain" description="HTH lysR-type" evidence="5">
    <location>
        <begin position="6"/>
        <end position="63"/>
    </location>
</feature>
<evidence type="ECO:0000256" key="4">
    <source>
        <dbReference type="ARBA" id="ARBA00023163"/>
    </source>
</evidence>
<dbReference type="RefSeq" id="WP_377068695.1">
    <property type="nucleotide sequence ID" value="NZ_JBHMEC010000011.1"/>
</dbReference>
<dbReference type="InterPro" id="IPR058163">
    <property type="entry name" value="LysR-type_TF_proteobact-type"/>
</dbReference>
<dbReference type="EMBL" id="JBHMEC010000011">
    <property type="protein sequence ID" value="MFB9149613.1"/>
    <property type="molecule type" value="Genomic_DNA"/>
</dbReference>
<dbReference type="PANTHER" id="PTHR30537">
    <property type="entry name" value="HTH-TYPE TRANSCRIPTIONAL REGULATOR"/>
    <property type="match status" value="1"/>
</dbReference>
<dbReference type="PROSITE" id="PS50931">
    <property type="entry name" value="HTH_LYSR"/>
    <property type="match status" value="1"/>
</dbReference>
<dbReference type="CDD" id="cd08432">
    <property type="entry name" value="PBP2_GcdR_TrpI_HvrB_AmpR_like"/>
    <property type="match status" value="1"/>
</dbReference>
<evidence type="ECO:0000313" key="7">
    <source>
        <dbReference type="Proteomes" id="UP001589670"/>
    </source>
</evidence>
<name>A0ABV5HYZ1_9RHOB</name>
<comment type="caution">
    <text evidence="6">The sequence shown here is derived from an EMBL/GenBank/DDBJ whole genome shotgun (WGS) entry which is preliminary data.</text>
</comment>
<evidence type="ECO:0000256" key="1">
    <source>
        <dbReference type="ARBA" id="ARBA00009437"/>
    </source>
</evidence>
<dbReference type="SUPFAM" id="SSF53850">
    <property type="entry name" value="Periplasmic binding protein-like II"/>
    <property type="match status" value="1"/>
</dbReference>
<dbReference type="Proteomes" id="UP001589670">
    <property type="component" value="Unassembled WGS sequence"/>
</dbReference>
<gene>
    <name evidence="6" type="ORF">ACFFU4_07620</name>
</gene>